<evidence type="ECO:0000256" key="1">
    <source>
        <dbReference type="SAM" id="MobiDB-lite"/>
    </source>
</evidence>
<dbReference type="OrthoDB" id="1880172at2759"/>
<organism evidence="2 3">
    <name type="scientific">Macleaya cordata</name>
    <name type="common">Five-seeded plume-poppy</name>
    <name type="synonym">Bocconia cordata</name>
    <dbReference type="NCBI Taxonomy" id="56857"/>
    <lineage>
        <taxon>Eukaryota</taxon>
        <taxon>Viridiplantae</taxon>
        <taxon>Streptophyta</taxon>
        <taxon>Embryophyta</taxon>
        <taxon>Tracheophyta</taxon>
        <taxon>Spermatophyta</taxon>
        <taxon>Magnoliopsida</taxon>
        <taxon>Ranunculales</taxon>
        <taxon>Papaveraceae</taxon>
        <taxon>Papaveroideae</taxon>
        <taxon>Macleaya</taxon>
    </lineage>
</organism>
<name>A0A200QM67_MACCD</name>
<evidence type="ECO:0000313" key="2">
    <source>
        <dbReference type="EMBL" id="OVA11535.1"/>
    </source>
</evidence>
<sequence length="71" mass="7365">MGVITLTKEVPCAVAPQKMFHAFCVDLHNMVPKAAPNGVKNIGVHSGAPGVGRTQLRPSGGSCPHSNSEKT</sequence>
<keyword evidence="3" id="KW-1185">Reference proteome</keyword>
<accession>A0A200QM67</accession>
<protein>
    <submittedName>
        <fullName evidence="2">Bet v I domain</fullName>
    </submittedName>
</protein>
<proteinExistence type="predicted"/>
<dbReference type="AlphaFoldDB" id="A0A200QM67"/>
<comment type="caution">
    <text evidence="2">The sequence shown here is derived from an EMBL/GenBank/DDBJ whole genome shotgun (WGS) entry which is preliminary data.</text>
</comment>
<dbReference type="SUPFAM" id="SSF55961">
    <property type="entry name" value="Bet v1-like"/>
    <property type="match status" value="1"/>
</dbReference>
<dbReference type="Proteomes" id="UP000195402">
    <property type="component" value="Unassembled WGS sequence"/>
</dbReference>
<dbReference type="Gene3D" id="3.30.530.20">
    <property type="match status" value="1"/>
</dbReference>
<evidence type="ECO:0000313" key="3">
    <source>
        <dbReference type="Proteomes" id="UP000195402"/>
    </source>
</evidence>
<dbReference type="EMBL" id="MVGT01001674">
    <property type="protein sequence ID" value="OVA11535.1"/>
    <property type="molecule type" value="Genomic_DNA"/>
</dbReference>
<dbReference type="InterPro" id="IPR023393">
    <property type="entry name" value="START-like_dom_sf"/>
</dbReference>
<gene>
    <name evidence="2" type="ORF">BVC80_1013g9</name>
</gene>
<dbReference type="InParanoid" id="A0A200QM67"/>
<feature type="region of interest" description="Disordered" evidence="1">
    <location>
        <begin position="42"/>
        <end position="71"/>
    </location>
</feature>
<reference evidence="2 3" key="1">
    <citation type="journal article" date="2017" name="Mol. Plant">
        <title>The Genome of Medicinal Plant Macleaya cordata Provides New Insights into Benzylisoquinoline Alkaloids Metabolism.</title>
        <authorList>
            <person name="Liu X."/>
            <person name="Liu Y."/>
            <person name="Huang P."/>
            <person name="Ma Y."/>
            <person name="Qing Z."/>
            <person name="Tang Q."/>
            <person name="Cao H."/>
            <person name="Cheng P."/>
            <person name="Zheng Y."/>
            <person name="Yuan Z."/>
            <person name="Zhou Y."/>
            <person name="Liu J."/>
            <person name="Tang Z."/>
            <person name="Zhuo Y."/>
            <person name="Zhang Y."/>
            <person name="Yu L."/>
            <person name="Huang J."/>
            <person name="Yang P."/>
            <person name="Peng Q."/>
            <person name="Zhang J."/>
            <person name="Jiang W."/>
            <person name="Zhang Z."/>
            <person name="Lin K."/>
            <person name="Ro D.K."/>
            <person name="Chen X."/>
            <person name="Xiong X."/>
            <person name="Shang Y."/>
            <person name="Huang S."/>
            <person name="Zeng J."/>
        </authorList>
    </citation>
    <scope>NUCLEOTIDE SEQUENCE [LARGE SCALE GENOMIC DNA]</scope>
    <source>
        <strain evidence="3">cv. BLH2017</strain>
        <tissue evidence="2">Root</tissue>
    </source>
</reference>